<dbReference type="InParanoid" id="A0A3N4LQ96"/>
<evidence type="ECO:0000313" key="2">
    <source>
        <dbReference type="Proteomes" id="UP000267821"/>
    </source>
</evidence>
<dbReference type="Proteomes" id="UP000267821">
    <property type="component" value="Unassembled WGS sequence"/>
</dbReference>
<accession>A0A3N4LQ96</accession>
<dbReference type="EMBL" id="ML121549">
    <property type="protein sequence ID" value="RPB22811.1"/>
    <property type="molecule type" value="Genomic_DNA"/>
</dbReference>
<sequence>MFWSFFSLGRLFPFCCIPFTFGFFCCCETVTTTYYFLCLQRWAGAIEAFIESGLLWSSWEV</sequence>
<protein>
    <submittedName>
        <fullName evidence="1">Uncharacterized protein</fullName>
    </submittedName>
</protein>
<proteinExistence type="predicted"/>
<gene>
    <name evidence="1" type="ORF">L211DRAFT_303178</name>
</gene>
<reference evidence="1 2" key="1">
    <citation type="journal article" date="2018" name="Nat. Ecol. Evol.">
        <title>Pezizomycetes genomes reveal the molecular basis of ectomycorrhizal truffle lifestyle.</title>
        <authorList>
            <person name="Murat C."/>
            <person name="Payen T."/>
            <person name="Noel B."/>
            <person name="Kuo A."/>
            <person name="Morin E."/>
            <person name="Chen J."/>
            <person name="Kohler A."/>
            <person name="Krizsan K."/>
            <person name="Balestrini R."/>
            <person name="Da Silva C."/>
            <person name="Montanini B."/>
            <person name="Hainaut M."/>
            <person name="Levati E."/>
            <person name="Barry K.W."/>
            <person name="Belfiori B."/>
            <person name="Cichocki N."/>
            <person name="Clum A."/>
            <person name="Dockter R.B."/>
            <person name="Fauchery L."/>
            <person name="Guy J."/>
            <person name="Iotti M."/>
            <person name="Le Tacon F."/>
            <person name="Lindquist E.A."/>
            <person name="Lipzen A."/>
            <person name="Malagnac F."/>
            <person name="Mello A."/>
            <person name="Molinier V."/>
            <person name="Miyauchi S."/>
            <person name="Poulain J."/>
            <person name="Riccioni C."/>
            <person name="Rubini A."/>
            <person name="Sitrit Y."/>
            <person name="Splivallo R."/>
            <person name="Traeger S."/>
            <person name="Wang M."/>
            <person name="Zifcakova L."/>
            <person name="Wipf D."/>
            <person name="Zambonelli A."/>
            <person name="Paolocci F."/>
            <person name="Nowrousian M."/>
            <person name="Ottonello S."/>
            <person name="Baldrian P."/>
            <person name="Spatafora J.W."/>
            <person name="Henrissat B."/>
            <person name="Nagy L.G."/>
            <person name="Aury J.M."/>
            <person name="Wincker P."/>
            <person name="Grigoriev I.V."/>
            <person name="Bonfante P."/>
            <person name="Martin F.M."/>
        </authorList>
    </citation>
    <scope>NUCLEOTIDE SEQUENCE [LARGE SCALE GENOMIC DNA]</scope>
    <source>
        <strain evidence="1 2">ATCC MYA-4762</strain>
    </source>
</reference>
<dbReference type="AlphaFoldDB" id="A0A3N4LQ96"/>
<keyword evidence="2" id="KW-1185">Reference proteome</keyword>
<evidence type="ECO:0000313" key="1">
    <source>
        <dbReference type="EMBL" id="RPB22811.1"/>
    </source>
</evidence>
<name>A0A3N4LQ96_9PEZI</name>
<organism evidence="1 2">
    <name type="scientific">Terfezia boudieri ATCC MYA-4762</name>
    <dbReference type="NCBI Taxonomy" id="1051890"/>
    <lineage>
        <taxon>Eukaryota</taxon>
        <taxon>Fungi</taxon>
        <taxon>Dikarya</taxon>
        <taxon>Ascomycota</taxon>
        <taxon>Pezizomycotina</taxon>
        <taxon>Pezizomycetes</taxon>
        <taxon>Pezizales</taxon>
        <taxon>Pezizaceae</taxon>
        <taxon>Terfezia</taxon>
    </lineage>
</organism>